<dbReference type="EMBL" id="JAOX01000001">
    <property type="protein sequence ID" value="ETZ89582.1"/>
    <property type="molecule type" value="Genomic_DNA"/>
</dbReference>
<comment type="caution">
    <text evidence="1">The sequence shown here is derived from an EMBL/GenBank/DDBJ whole genome shotgun (WGS) entry which is preliminary data.</text>
</comment>
<dbReference type="InterPro" id="IPR046274">
    <property type="entry name" value="DUF6307"/>
</dbReference>
<protein>
    <submittedName>
        <fullName evidence="1">Uncharacterized protein</fullName>
    </submittedName>
</protein>
<gene>
    <name evidence="1" type="ORF">L829_3159</name>
</gene>
<reference evidence="1 2" key="1">
    <citation type="submission" date="2014-01" db="EMBL/GenBank/DDBJ databases">
        <authorList>
            <person name="Zelazny A."/>
            <person name="Olivier K."/>
            <person name="Sampaio E.P."/>
            <person name="Holland S.M."/>
            <person name="Tallon L.J."/>
            <person name="Sadzewicz L.K."/>
            <person name="Sengamalay N."/>
            <person name="Fraser C.M."/>
            <person name="Hine E."/>
            <person name="Shefchek K.A."/>
            <person name="Das S.P."/>
            <person name="Shallom S.J."/>
            <person name="Agrawal S."/>
            <person name="Tettelin H."/>
        </authorList>
    </citation>
    <scope>NUCLEOTIDE SEQUENCE [LARGE SCALE GENOMIC DNA]</scope>
    <source>
        <strain evidence="1 2">MAB_030201_1075</strain>
    </source>
</reference>
<sequence>MRVELVTQALLASSTLDSDVAKTAAVQVLRALDSIPERIR</sequence>
<organism evidence="1 2">
    <name type="scientific">Mycobacteroides abscessus MAB_030201_1075</name>
    <dbReference type="NCBI Taxonomy" id="1335410"/>
    <lineage>
        <taxon>Bacteria</taxon>
        <taxon>Bacillati</taxon>
        <taxon>Actinomycetota</taxon>
        <taxon>Actinomycetes</taxon>
        <taxon>Mycobacteriales</taxon>
        <taxon>Mycobacteriaceae</taxon>
        <taxon>Mycobacteroides</taxon>
        <taxon>Mycobacteroides abscessus</taxon>
    </lineage>
</organism>
<evidence type="ECO:0000313" key="1">
    <source>
        <dbReference type="EMBL" id="ETZ89582.1"/>
    </source>
</evidence>
<name>A0A829PR85_9MYCO</name>
<evidence type="ECO:0000313" key="2">
    <source>
        <dbReference type="Proteomes" id="UP000019854"/>
    </source>
</evidence>
<proteinExistence type="predicted"/>
<dbReference type="AlphaFoldDB" id="A0A829PR85"/>
<dbReference type="Proteomes" id="UP000019854">
    <property type="component" value="Unassembled WGS sequence"/>
</dbReference>
<accession>A0A829PR85</accession>
<dbReference type="Pfam" id="PF19826">
    <property type="entry name" value="DUF6307"/>
    <property type="match status" value="1"/>
</dbReference>